<reference evidence="3" key="1">
    <citation type="journal article" date="2019" name="Int. J. Syst. Evol. Microbiol.">
        <title>The Global Catalogue of Microorganisms (GCM) 10K type strain sequencing project: providing services to taxonomists for standard genome sequencing and annotation.</title>
        <authorList>
            <consortium name="The Broad Institute Genomics Platform"/>
            <consortium name="The Broad Institute Genome Sequencing Center for Infectious Disease"/>
            <person name="Wu L."/>
            <person name="Ma J."/>
        </authorList>
    </citation>
    <scope>NUCLEOTIDE SEQUENCE [LARGE SCALE GENOMIC DNA]</scope>
    <source>
        <strain evidence="3">CGMCC 1.12859</strain>
    </source>
</reference>
<evidence type="ECO:0000259" key="1">
    <source>
        <dbReference type="Pfam" id="PF06094"/>
    </source>
</evidence>
<protein>
    <submittedName>
        <fullName evidence="2">Gamma-glutamylcyclotransferase family protein</fullName>
    </submittedName>
</protein>
<name>A0ABW2G561_9ACTN</name>
<dbReference type="SUPFAM" id="SSF110857">
    <property type="entry name" value="Gamma-glutamyl cyclotransferase-like"/>
    <property type="match status" value="1"/>
</dbReference>
<dbReference type="EMBL" id="JBHTAJ010000045">
    <property type="protein sequence ID" value="MFC7182363.1"/>
    <property type="molecule type" value="Genomic_DNA"/>
</dbReference>
<keyword evidence="3" id="KW-1185">Reference proteome</keyword>
<sequence>MQLPFFVYGTLRPGGRNHDRHLAGRCLRVRRAVLADAALHRGPGYPYALPDAGASVVGELATVHPGLYDRVLADLDRLEDCTPDGDGEYVRVRLAVRTEDGAETDAWVYLAGPRIAAALSAAPAPIPSGDWSNR</sequence>
<organism evidence="2 3">
    <name type="scientific">Kitasatospora paranensis</name>
    <dbReference type="NCBI Taxonomy" id="258053"/>
    <lineage>
        <taxon>Bacteria</taxon>
        <taxon>Bacillati</taxon>
        <taxon>Actinomycetota</taxon>
        <taxon>Actinomycetes</taxon>
        <taxon>Kitasatosporales</taxon>
        <taxon>Streptomycetaceae</taxon>
        <taxon>Kitasatospora</taxon>
    </lineage>
</organism>
<comment type="caution">
    <text evidence="2">The sequence shown here is derived from an EMBL/GenBank/DDBJ whole genome shotgun (WGS) entry which is preliminary data.</text>
</comment>
<evidence type="ECO:0000313" key="2">
    <source>
        <dbReference type="EMBL" id="MFC7182363.1"/>
    </source>
</evidence>
<dbReference type="InterPro" id="IPR036568">
    <property type="entry name" value="GGCT-like_sf"/>
</dbReference>
<dbReference type="CDD" id="cd06661">
    <property type="entry name" value="GGCT_like"/>
    <property type="match status" value="1"/>
</dbReference>
<dbReference type="InterPro" id="IPR013024">
    <property type="entry name" value="GGCT-like"/>
</dbReference>
<evidence type="ECO:0000313" key="3">
    <source>
        <dbReference type="Proteomes" id="UP001596435"/>
    </source>
</evidence>
<proteinExistence type="predicted"/>
<feature type="domain" description="Gamma-glutamylcyclotransferase AIG2-like" evidence="1">
    <location>
        <begin position="5"/>
        <end position="132"/>
    </location>
</feature>
<dbReference type="RefSeq" id="WP_345708562.1">
    <property type="nucleotide sequence ID" value="NZ_BAABKV010000001.1"/>
</dbReference>
<dbReference type="Pfam" id="PF06094">
    <property type="entry name" value="GGACT"/>
    <property type="match status" value="1"/>
</dbReference>
<accession>A0ABW2G561</accession>
<dbReference type="Proteomes" id="UP001596435">
    <property type="component" value="Unassembled WGS sequence"/>
</dbReference>
<dbReference type="InterPro" id="IPR009288">
    <property type="entry name" value="AIG2-like_dom"/>
</dbReference>
<dbReference type="Gene3D" id="3.10.490.10">
    <property type="entry name" value="Gamma-glutamyl cyclotransferase-like"/>
    <property type="match status" value="1"/>
</dbReference>
<gene>
    <name evidence="2" type="ORF">ACFQMG_22710</name>
</gene>